<keyword evidence="2" id="KW-0812">Transmembrane</keyword>
<evidence type="ECO:0000256" key="1">
    <source>
        <dbReference type="SAM" id="MobiDB-lite"/>
    </source>
</evidence>
<feature type="transmembrane region" description="Helical" evidence="2">
    <location>
        <begin position="70"/>
        <end position="90"/>
    </location>
</feature>
<protein>
    <submittedName>
        <fullName evidence="3">Uncharacterized protein</fullName>
    </submittedName>
</protein>
<name>A0A2U8E4Z0_9BACT</name>
<dbReference type="Proteomes" id="UP000244896">
    <property type="component" value="Chromosome"/>
</dbReference>
<accession>A0A2U8E4Z0</accession>
<keyword evidence="2" id="KW-0472">Membrane</keyword>
<sequence>MSKEARNTNTETDMNTQDSNILYTETPDRTPDAGPIRRGGTAVWFWTIVAGLAAIVLTVAGVQVEGCRPWAWMPAVALGAPCVYGIWGIYRSYRDRVDVPKSHNVLAGELGFDLLATCRGVAATAFFVPDTLVRSGETTLFLFLENYRSRQSVVTVRLGHLPDIGRPEATYTKFHLAAGQAAVYMLPVRTNANIVTGHHRLSVQLTVERPTGFGQKLEGTRSRIHSMRKLRMAVPFELAAGRPEEANTHAELPKPRYVSLASISEKEPTVERLQELLGKA</sequence>
<feature type="compositionally biased region" description="Polar residues" evidence="1">
    <location>
        <begin position="7"/>
        <end position="23"/>
    </location>
</feature>
<feature type="region of interest" description="Disordered" evidence="1">
    <location>
        <begin position="1"/>
        <end position="33"/>
    </location>
</feature>
<keyword evidence="4" id="KW-1185">Reference proteome</keyword>
<evidence type="ECO:0000313" key="3">
    <source>
        <dbReference type="EMBL" id="AWI09999.1"/>
    </source>
</evidence>
<keyword evidence="2" id="KW-1133">Transmembrane helix</keyword>
<feature type="transmembrane region" description="Helical" evidence="2">
    <location>
        <begin position="43"/>
        <end position="64"/>
    </location>
</feature>
<evidence type="ECO:0000313" key="4">
    <source>
        <dbReference type="Proteomes" id="UP000244896"/>
    </source>
</evidence>
<reference evidence="3 4" key="1">
    <citation type="journal article" date="2018" name="Syst. Appl. Microbiol.">
        <title>Ereboglobus luteus gen. nov. sp. nov. from cockroach guts, and new insights into the oxygen relationship of the genera Opitutus and Didymococcus (Verrucomicrobia: Opitutaceae).</title>
        <authorList>
            <person name="Tegtmeier D."/>
            <person name="Belitz A."/>
            <person name="Radek R."/>
            <person name="Heimerl T."/>
            <person name="Brune A."/>
        </authorList>
    </citation>
    <scope>NUCLEOTIDE SEQUENCE [LARGE SCALE GENOMIC DNA]</scope>
    <source>
        <strain evidence="3 4">Ho45</strain>
    </source>
</reference>
<evidence type="ECO:0000256" key="2">
    <source>
        <dbReference type="SAM" id="Phobius"/>
    </source>
</evidence>
<dbReference type="KEGG" id="elut:CKA38_12720"/>
<organism evidence="3 4">
    <name type="scientific">Ereboglobus luteus</name>
    <dbReference type="NCBI Taxonomy" id="1796921"/>
    <lineage>
        <taxon>Bacteria</taxon>
        <taxon>Pseudomonadati</taxon>
        <taxon>Verrucomicrobiota</taxon>
        <taxon>Opitutia</taxon>
        <taxon>Opitutales</taxon>
        <taxon>Opitutaceae</taxon>
        <taxon>Ereboglobus</taxon>
    </lineage>
</organism>
<dbReference type="EMBL" id="CP023004">
    <property type="protein sequence ID" value="AWI09999.1"/>
    <property type="molecule type" value="Genomic_DNA"/>
</dbReference>
<dbReference type="AlphaFoldDB" id="A0A2U8E4Z0"/>
<gene>
    <name evidence="3" type="ORF">CKA38_12720</name>
</gene>
<proteinExistence type="predicted"/>